<dbReference type="HOGENOM" id="CLU_004317_1_1_10"/>
<evidence type="ECO:0000256" key="4">
    <source>
        <dbReference type="ARBA" id="ARBA00022692"/>
    </source>
</evidence>
<dbReference type="InterPro" id="IPR036942">
    <property type="entry name" value="Beta-barrel_TonB_sf"/>
</dbReference>
<dbReference type="EMBL" id="AQHV01000008">
    <property type="protein sequence ID" value="KKB57824.1"/>
    <property type="molecule type" value="Genomic_DNA"/>
</dbReference>
<dbReference type="RefSeq" id="WP_046145602.1">
    <property type="nucleotide sequence ID" value="NZ_KQ033912.1"/>
</dbReference>
<dbReference type="InterPro" id="IPR023996">
    <property type="entry name" value="TonB-dep_OMP_SusC/RagA"/>
</dbReference>
<keyword evidence="7 8" id="KW-0998">Cell outer membrane</keyword>
<evidence type="ECO:0000256" key="6">
    <source>
        <dbReference type="ARBA" id="ARBA00023136"/>
    </source>
</evidence>
<keyword evidence="3 8" id="KW-1134">Transmembrane beta strand</keyword>
<keyword evidence="6 8" id="KW-0472">Membrane</keyword>
<proteinExistence type="inferred from homology"/>
<evidence type="ECO:0000256" key="5">
    <source>
        <dbReference type="ARBA" id="ARBA00023077"/>
    </source>
</evidence>
<comment type="similarity">
    <text evidence="8 9">Belongs to the TonB-dependent receptor family.</text>
</comment>
<evidence type="ECO:0000256" key="8">
    <source>
        <dbReference type="PROSITE-ProRule" id="PRU01360"/>
    </source>
</evidence>
<dbReference type="InterPro" id="IPR000531">
    <property type="entry name" value="Beta-barrel_TonB"/>
</dbReference>
<dbReference type="AlphaFoldDB" id="A0A0F5JJD1"/>
<dbReference type="SUPFAM" id="SSF49464">
    <property type="entry name" value="Carboxypeptidase regulatory domain-like"/>
    <property type="match status" value="1"/>
</dbReference>
<dbReference type="InterPro" id="IPR008969">
    <property type="entry name" value="CarboxyPept-like_regulatory"/>
</dbReference>
<dbReference type="Pfam" id="PF00593">
    <property type="entry name" value="TonB_dep_Rec_b-barrel"/>
    <property type="match status" value="1"/>
</dbReference>
<keyword evidence="2 8" id="KW-0813">Transport</keyword>
<dbReference type="Pfam" id="PF13715">
    <property type="entry name" value="CarbopepD_reg_2"/>
    <property type="match status" value="1"/>
</dbReference>
<accession>A0A0F5JJD1</accession>
<evidence type="ECO:0000256" key="10">
    <source>
        <dbReference type="SAM" id="SignalP"/>
    </source>
</evidence>
<dbReference type="Gene3D" id="2.170.130.10">
    <property type="entry name" value="TonB-dependent receptor, plug domain"/>
    <property type="match status" value="1"/>
</dbReference>
<dbReference type="Pfam" id="PF07715">
    <property type="entry name" value="Plug"/>
    <property type="match status" value="1"/>
</dbReference>
<keyword evidence="10" id="KW-0732">Signal</keyword>
<dbReference type="InterPro" id="IPR037066">
    <property type="entry name" value="Plug_dom_sf"/>
</dbReference>
<evidence type="ECO:0000259" key="12">
    <source>
        <dbReference type="Pfam" id="PF07715"/>
    </source>
</evidence>
<dbReference type="SUPFAM" id="SSF56935">
    <property type="entry name" value="Porins"/>
    <property type="match status" value="1"/>
</dbReference>
<evidence type="ECO:0000256" key="3">
    <source>
        <dbReference type="ARBA" id="ARBA00022452"/>
    </source>
</evidence>
<evidence type="ECO:0000313" key="13">
    <source>
        <dbReference type="EMBL" id="KKB57824.1"/>
    </source>
</evidence>
<dbReference type="NCBIfam" id="TIGR04056">
    <property type="entry name" value="OMP_RagA_SusC"/>
    <property type="match status" value="1"/>
</dbReference>
<name>A0A0F5JJD1_9BACT</name>
<dbReference type="NCBIfam" id="TIGR04057">
    <property type="entry name" value="SusC_RagA_signa"/>
    <property type="match status" value="1"/>
</dbReference>
<feature type="domain" description="TonB-dependent receptor plug" evidence="12">
    <location>
        <begin position="202"/>
        <end position="309"/>
    </location>
</feature>
<organism evidence="13 14">
    <name type="scientific">Parabacteroides goldsteinii DSM 19448 = WAL 12034</name>
    <dbReference type="NCBI Taxonomy" id="927665"/>
    <lineage>
        <taxon>Bacteria</taxon>
        <taxon>Pseudomonadati</taxon>
        <taxon>Bacteroidota</taxon>
        <taxon>Bacteroidia</taxon>
        <taxon>Bacteroidales</taxon>
        <taxon>Tannerellaceae</taxon>
        <taxon>Parabacteroides</taxon>
    </lineage>
</organism>
<dbReference type="Proteomes" id="UP000033047">
    <property type="component" value="Unassembled WGS sequence"/>
</dbReference>
<evidence type="ECO:0000256" key="7">
    <source>
        <dbReference type="ARBA" id="ARBA00023237"/>
    </source>
</evidence>
<dbReference type="PROSITE" id="PS52016">
    <property type="entry name" value="TONB_DEPENDENT_REC_3"/>
    <property type="match status" value="1"/>
</dbReference>
<keyword evidence="5 9" id="KW-0798">TonB box</keyword>
<evidence type="ECO:0000256" key="9">
    <source>
        <dbReference type="RuleBase" id="RU003357"/>
    </source>
</evidence>
<comment type="caution">
    <text evidence="13">The sequence shown here is derived from an EMBL/GenBank/DDBJ whole genome shotgun (WGS) entry which is preliminary data.</text>
</comment>
<feature type="signal peptide" evidence="10">
    <location>
        <begin position="1"/>
        <end position="17"/>
    </location>
</feature>
<dbReference type="STRING" id="927665.HMPREF1535_01271"/>
<evidence type="ECO:0000313" key="14">
    <source>
        <dbReference type="Proteomes" id="UP000033047"/>
    </source>
</evidence>
<comment type="subcellular location">
    <subcellularLocation>
        <location evidence="1 8">Cell outer membrane</location>
        <topology evidence="1 8">Multi-pass membrane protein</topology>
    </subcellularLocation>
</comment>
<reference evidence="13 14" key="1">
    <citation type="submission" date="2013-04" db="EMBL/GenBank/DDBJ databases">
        <title>The Genome Sequence of Parabacteroides goldsteinii DSM 19448.</title>
        <authorList>
            <consortium name="The Broad Institute Genomics Platform"/>
            <person name="Earl A."/>
            <person name="Ward D."/>
            <person name="Feldgarden M."/>
            <person name="Gevers D."/>
            <person name="Martens E."/>
            <person name="Sakamoto M."/>
            <person name="Benno Y."/>
            <person name="Song Y."/>
            <person name="Liu C."/>
            <person name="Lee J."/>
            <person name="Bolanos M."/>
            <person name="Vaisanen M.L."/>
            <person name="Finegold S.M."/>
            <person name="Walker B."/>
            <person name="Young S."/>
            <person name="Zeng Q."/>
            <person name="Gargeya S."/>
            <person name="Fitzgerald M."/>
            <person name="Haas B."/>
            <person name="Abouelleil A."/>
            <person name="Allen A.W."/>
            <person name="Alvarado L."/>
            <person name="Arachchi H.M."/>
            <person name="Berlin A.M."/>
            <person name="Chapman S.B."/>
            <person name="Gainer-Dewar J."/>
            <person name="Goldberg J."/>
            <person name="Griggs A."/>
            <person name="Gujja S."/>
            <person name="Hansen M."/>
            <person name="Howarth C."/>
            <person name="Imamovic A."/>
            <person name="Ireland A."/>
            <person name="Larimer J."/>
            <person name="McCowan C."/>
            <person name="Murphy C."/>
            <person name="Pearson M."/>
            <person name="Poon T.W."/>
            <person name="Priest M."/>
            <person name="Roberts A."/>
            <person name="Saif S."/>
            <person name="Shea T."/>
            <person name="Sisk P."/>
            <person name="Sykes S."/>
            <person name="Wortman J."/>
            <person name="Nusbaum C."/>
            <person name="Birren B."/>
        </authorList>
    </citation>
    <scope>NUCLEOTIDE SEQUENCE [LARGE SCALE GENOMIC DNA]</scope>
    <source>
        <strain evidence="13 14">DSM 19448</strain>
    </source>
</reference>
<keyword evidence="4 8" id="KW-0812">Transmembrane</keyword>
<dbReference type="FunFam" id="2.60.40.1120:FF:000003">
    <property type="entry name" value="Outer membrane protein Omp121"/>
    <property type="match status" value="1"/>
</dbReference>
<dbReference type="PATRIC" id="fig|927665.4.peg.1298"/>
<feature type="domain" description="TonB-dependent receptor-like beta-barrel" evidence="11">
    <location>
        <begin position="590"/>
        <end position="1117"/>
    </location>
</feature>
<dbReference type="Gene3D" id="2.40.170.20">
    <property type="entry name" value="TonB-dependent receptor, beta-barrel domain"/>
    <property type="match status" value="1"/>
</dbReference>
<dbReference type="Gene3D" id="2.60.40.1120">
    <property type="entry name" value="Carboxypeptidase-like, regulatory domain"/>
    <property type="match status" value="1"/>
</dbReference>
<sequence>MKISVLLLFLGIFSVSAKSYGQETNVTFNLSNVTVNEVFDAIRAQTDYSFWYDLKDVDVNRVVSVEAENKSVKHVLESIFKDKNVDIQLVDNHIVLRAKSSQPGRPATAQAHRVTGVVKDHMGDPVIGANIVEKGTTNGTITDIDGRFSIEVSPGATLIISYIGYLSKEIQVNNQRNIQVNLVEDTQALGEVVVVGFGSQKKENLTGAVSQVKMTEVLGSRPVTNAMSALQGTMPGLQITANNDAAGPGSSKNFNIRGTTSINGGGPLVLIDNVPGDIDMLNPEDIESVSVLKDAASSAIYGARAAFGVILVTTKKAQKGQRFQVNYNNNFGFQSSINEPGIANGMQWLQAYKDAQFGSGSYFAGQDIDTWIKYLGAYQQDPSQFKTYGDGIYTDPETGVNYYLNEKNVYTNMFDNFGFLQNHNASLSGGGEKITYRMSLGYNKEQGILKTDKDSYKRASASAYVSADITSWLTQSADVRYAQSTKNMPITSSSSTLYDMRKPSLYPEGYLILPDGEELLTDTPQNLLKLTTDNRTIRDNTRLMSKTVVKPLSGLEMVFEYTFDKVVQNNRQNRAIMDYANIQMAKMQTAANSSLQEINEATDYHAINAYATYTRTFNEKHNLTAMVGFNQEHSKYTKLTAYAYDLINDQVPSFNTATGETKTITDQYREYSVRGAFYRLNYDYEGCYLFEANGRYDGSSKFPKKSRFGFFPSFSVGWNVAREAFMESTAGWLGELKLRGSWGQIGNQAIDPYQFTPVMSAYPANEVNWIVNGDKPVTIKAPGLVSDNFTWETVETLDFGVDIALLNNRLRGTFDWYQRDTKDMLAPGLELPALVGASAPLQNVADLRTKGWELSLNWRDKIGNWGYNVGFNLYDSRTTVTKYDNESFVLQNSNGENNYYTGYEIGTIWGYVTDGYYTVDDFEDTNTWKLKEGVTSINAVNPRPGDIKFKNLRDDDDSVNRIDAGDGTLMNPGDRQIIGNNKIRLQYGINLGVNYKGFDLNVLLQGVGKRDVWISDARRWSFASGQFGQIFDDQLDYWKPIDPDNGNWNPVNPDAEYFRIYNQRENSGSNTRAQTKYLLNGAYLRVKNITFSYTFPKTWMDVIHLNALKAFVSCENLHTFSSLPKGYDPERLSWGYPFYRTVSFGINVTL</sequence>
<dbReference type="InterPro" id="IPR039426">
    <property type="entry name" value="TonB-dep_rcpt-like"/>
</dbReference>
<evidence type="ECO:0000259" key="11">
    <source>
        <dbReference type="Pfam" id="PF00593"/>
    </source>
</evidence>
<protein>
    <submittedName>
        <fullName evidence="13">SusC/RagA family TonB-linked outer membrane protein</fullName>
    </submittedName>
</protein>
<dbReference type="InterPro" id="IPR023997">
    <property type="entry name" value="TonB-dep_OMP_SusC/RagA_CS"/>
</dbReference>
<evidence type="ECO:0000256" key="2">
    <source>
        <dbReference type="ARBA" id="ARBA00022448"/>
    </source>
</evidence>
<dbReference type="GO" id="GO:0009279">
    <property type="term" value="C:cell outer membrane"/>
    <property type="evidence" value="ECO:0007669"/>
    <property type="project" value="UniProtKB-SubCell"/>
</dbReference>
<evidence type="ECO:0000256" key="1">
    <source>
        <dbReference type="ARBA" id="ARBA00004571"/>
    </source>
</evidence>
<gene>
    <name evidence="13" type="ORF">HMPREF1535_01271</name>
</gene>
<feature type="chain" id="PRO_5002490109" evidence="10">
    <location>
        <begin position="18"/>
        <end position="1150"/>
    </location>
</feature>
<dbReference type="InterPro" id="IPR012910">
    <property type="entry name" value="Plug_dom"/>
</dbReference>